<keyword evidence="1" id="KW-0472">Membrane</keyword>
<sequence length="50" mass="5997">MLLVLLLQEVLRFGSMLLVDLMLMVILVHMYQTYSHLRYTQKLISQLFIK</sequence>
<evidence type="ECO:0000313" key="2">
    <source>
        <dbReference type="EMBL" id="DAD95178.1"/>
    </source>
</evidence>
<keyword evidence="1" id="KW-1133">Transmembrane helix</keyword>
<reference evidence="2" key="1">
    <citation type="journal article" date="2021" name="Proc. Natl. Acad. Sci. U.S.A.">
        <title>A Catalog of Tens of Thousands of Viruses from Human Metagenomes Reveals Hidden Associations with Chronic Diseases.</title>
        <authorList>
            <person name="Tisza M.J."/>
            <person name="Buck C.B."/>
        </authorList>
    </citation>
    <scope>NUCLEOTIDE SEQUENCE</scope>
    <source>
        <strain evidence="2">CtsNK10</strain>
    </source>
</reference>
<evidence type="ECO:0000256" key="1">
    <source>
        <dbReference type="SAM" id="Phobius"/>
    </source>
</evidence>
<name>A0A8S5NLL0_9CAUD</name>
<keyword evidence="1" id="KW-0812">Transmembrane</keyword>
<feature type="transmembrane region" description="Helical" evidence="1">
    <location>
        <begin position="12"/>
        <end position="31"/>
    </location>
</feature>
<proteinExistence type="predicted"/>
<protein>
    <submittedName>
        <fullName evidence="2">Uncharacterized protein</fullName>
    </submittedName>
</protein>
<accession>A0A8S5NLL0</accession>
<dbReference type="EMBL" id="BK015191">
    <property type="protein sequence ID" value="DAD95178.1"/>
    <property type="molecule type" value="Genomic_DNA"/>
</dbReference>
<organism evidence="2">
    <name type="scientific">Podoviridae sp. ctsNK10</name>
    <dbReference type="NCBI Taxonomy" id="2826582"/>
    <lineage>
        <taxon>Viruses</taxon>
        <taxon>Duplodnaviria</taxon>
        <taxon>Heunggongvirae</taxon>
        <taxon>Uroviricota</taxon>
        <taxon>Caudoviricetes</taxon>
    </lineage>
</organism>